<dbReference type="AlphaFoldDB" id="A0A328UGJ9"/>
<dbReference type="Pfam" id="PF12802">
    <property type="entry name" value="MarR_2"/>
    <property type="match status" value="1"/>
</dbReference>
<dbReference type="PROSITE" id="PS01117">
    <property type="entry name" value="HTH_MARR_1"/>
    <property type="match status" value="1"/>
</dbReference>
<dbReference type="PROSITE" id="PS50995">
    <property type="entry name" value="HTH_MARR_2"/>
    <property type="match status" value="1"/>
</dbReference>
<dbReference type="PANTHER" id="PTHR33164:SF101">
    <property type="entry name" value="TRANSCRIPTIONAL REPRESSOR MPRA"/>
    <property type="match status" value="1"/>
</dbReference>
<evidence type="ECO:0000256" key="3">
    <source>
        <dbReference type="ARBA" id="ARBA00023163"/>
    </source>
</evidence>
<dbReference type="InterPro" id="IPR036390">
    <property type="entry name" value="WH_DNA-bd_sf"/>
</dbReference>
<keyword evidence="2" id="KW-0238">DNA-binding</keyword>
<dbReference type="GO" id="GO:0003677">
    <property type="term" value="F:DNA binding"/>
    <property type="evidence" value="ECO:0007669"/>
    <property type="project" value="UniProtKB-KW"/>
</dbReference>
<evidence type="ECO:0000259" key="4">
    <source>
        <dbReference type="PROSITE" id="PS50995"/>
    </source>
</evidence>
<keyword evidence="1" id="KW-0805">Transcription regulation</keyword>
<evidence type="ECO:0000256" key="2">
    <source>
        <dbReference type="ARBA" id="ARBA00023125"/>
    </source>
</evidence>
<reference evidence="5 6" key="1">
    <citation type="submission" date="2018-06" db="EMBL/GenBank/DDBJ databases">
        <title>Noncontiguous genome sequence of Ruminococcaceae bacterium ASD2818.</title>
        <authorList>
            <person name="Chaplin A.V."/>
            <person name="Sokolova S.R."/>
            <person name="Kochetkova T.O."/>
            <person name="Goltsov A.Y."/>
            <person name="Trofimov D.Y."/>
            <person name="Efimov B.A."/>
        </authorList>
    </citation>
    <scope>NUCLEOTIDE SEQUENCE [LARGE SCALE GENOMIC DNA]</scope>
    <source>
        <strain evidence="5 6">ASD2818</strain>
    </source>
</reference>
<dbReference type="InterPro" id="IPR039422">
    <property type="entry name" value="MarR/SlyA-like"/>
</dbReference>
<keyword evidence="3" id="KW-0804">Transcription</keyword>
<dbReference type="PANTHER" id="PTHR33164">
    <property type="entry name" value="TRANSCRIPTIONAL REGULATOR, MARR FAMILY"/>
    <property type="match status" value="1"/>
</dbReference>
<dbReference type="InterPro" id="IPR036388">
    <property type="entry name" value="WH-like_DNA-bd_sf"/>
</dbReference>
<accession>A0A328UGJ9</accession>
<gene>
    <name evidence="5" type="ORF">DPQ25_03030</name>
</gene>
<dbReference type="GO" id="GO:0003700">
    <property type="term" value="F:DNA-binding transcription factor activity"/>
    <property type="evidence" value="ECO:0007669"/>
    <property type="project" value="InterPro"/>
</dbReference>
<dbReference type="EMBL" id="QLYR01000001">
    <property type="protein sequence ID" value="RAQ30489.1"/>
    <property type="molecule type" value="Genomic_DNA"/>
</dbReference>
<organism evidence="5 6">
    <name type="scientific">Hydrogeniiclostridium mannosilyticum</name>
    <dbReference type="NCBI Taxonomy" id="2764322"/>
    <lineage>
        <taxon>Bacteria</taxon>
        <taxon>Bacillati</taxon>
        <taxon>Bacillota</taxon>
        <taxon>Clostridia</taxon>
        <taxon>Eubacteriales</taxon>
        <taxon>Acutalibacteraceae</taxon>
        <taxon>Hydrogeniiclostridium</taxon>
    </lineage>
</organism>
<dbReference type="InterPro" id="IPR000835">
    <property type="entry name" value="HTH_MarR-typ"/>
</dbReference>
<dbReference type="InterPro" id="IPR023187">
    <property type="entry name" value="Tscrpt_reg_MarR-type_CS"/>
</dbReference>
<comment type="caution">
    <text evidence="5">The sequence shown here is derived from an EMBL/GenBank/DDBJ whole genome shotgun (WGS) entry which is preliminary data.</text>
</comment>
<name>A0A328UGJ9_9FIRM</name>
<proteinExistence type="predicted"/>
<sequence length="176" mass="20230">MNKGGIGMEEEKTSKIIDTFQRFHQSQRKPFAPKIEGITQNDFFLLHHLMMCLKQKKELTGDTGERLGIQISVLSMAANMSKPAVSQALNSLEDRGLLERFTSKGDRRAVYVTMTDRGNQVMEQGWKVFVSFMDRVEKEMGEENTRRLVELVEQFMNIMQQVRGEFEMESDNGGNK</sequence>
<dbReference type="Proteomes" id="UP000249377">
    <property type="component" value="Unassembled WGS sequence"/>
</dbReference>
<dbReference type="Gene3D" id="1.10.10.10">
    <property type="entry name" value="Winged helix-like DNA-binding domain superfamily/Winged helix DNA-binding domain"/>
    <property type="match status" value="1"/>
</dbReference>
<dbReference type="SMART" id="SM00347">
    <property type="entry name" value="HTH_MARR"/>
    <property type="match status" value="1"/>
</dbReference>
<feature type="domain" description="HTH marR-type" evidence="4">
    <location>
        <begin position="1"/>
        <end position="157"/>
    </location>
</feature>
<dbReference type="GO" id="GO:0006950">
    <property type="term" value="P:response to stress"/>
    <property type="evidence" value="ECO:0007669"/>
    <property type="project" value="TreeGrafter"/>
</dbReference>
<evidence type="ECO:0000313" key="5">
    <source>
        <dbReference type="EMBL" id="RAQ30489.1"/>
    </source>
</evidence>
<keyword evidence="6" id="KW-1185">Reference proteome</keyword>
<evidence type="ECO:0000256" key="1">
    <source>
        <dbReference type="ARBA" id="ARBA00023015"/>
    </source>
</evidence>
<protein>
    <recommendedName>
        <fullName evidence="4">HTH marR-type domain-containing protein</fullName>
    </recommendedName>
</protein>
<evidence type="ECO:0000313" key="6">
    <source>
        <dbReference type="Proteomes" id="UP000249377"/>
    </source>
</evidence>
<dbReference type="SUPFAM" id="SSF46785">
    <property type="entry name" value="Winged helix' DNA-binding domain"/>
    <property type="match status" value="1"/>
</dbReference>